<dbReference type="GO" id="GO:0005737">
    <property type="term" value="C:cytoplasm"/>
    <property type="evidence" value="ECO:0007669"/>
    <property type="project" value="UniProtKB-SubCell"/>
</dbReference>
<keyword evidence="3 6" id="KW-0547">Nucleotide-binding</keyword>
<dbReference type="HAMAP" id="MF_01926">
    <property type="entry name" value="PurS"/>
    <property type="match status" value="1"/>
</dbReference>
<organism evidence="7 8">
    <name type="scientific">Pediococcus stilesii</name>
    <dbReference type="NCBI Taxonomy" id="331679"/>
    <lineage>
        <taxon>Bacteria</taxon>
        <taxon>Bacillati</taxon>
        <taxon>Bacillota</taxon>
        <taxon>Bacilli</taxon>
        <taxon>Lactobacillales</taxon>
        <taxon>Lactobacillaceae</taxon>
        <taxon>Pediococcus</taxon>
    </lineage>
</organism>
<evidence type="ECO:0000256" key="6">
    <source>
        <dbReference type="HAMAP-Rule" id="MF_01926"/>
    </source>
</evidence>
<proteinExistence type="inferred from homology"/>
<reference evidence="7 8" key="1">
    <citation type="submission" date="2019-05" db="EMBL/GenBank/DDBJ databases">
        <title>The metagenome of a microbial culture collection derived from dairy environment covers the genomic content of the human microbiome.</title>
        <authorList>
            <person name="Roder T."/>
            <person name="Wuthrich D."/>
            <person name="Sattari Z."/>
            <person name="Von Ah U."/>
            <person name="Bar C."/>
            <person name="Ronchi F."/>
            <person name="Macpherson A.J."/>
            <person name="Ganal-Vonarburg S.C."/>
            <person name="Bruggmann R."/>
            <person name="Vergeres G."/>
        </authorList>
    </citation>
    <scope>NUCLEOTIDE SEQUENCE [LARGE SCALE GENOMIC DNA]</scope>
    <source>
        <strain evidence="7 8">FAM 18815</strain>
    </source>
</reference>
<dbReference type="Pfam" id="PF02700">
    <property type="entry name" value="PurS"/>
    <property type="match status" value="1"/>
</dbReference>
<dbReference type="SUPFAM" id="SSF82697">
    <property type="entry name" value="PurS-like"/>
    <property type="match status" value="1"/>
</dbReference>
<protein>
    <recommendedName>
        <fullName evidence="6">Phosphoribosylformylglycinamidine synthase subunit PurS</fullName>
        <shortName evidence="6">FGAM synthase</shortName>
        <ecNumber evidence="6">6.3.5.3</ecNumber>
    </recommendedName>
    <alternativeName>
        <fullName evidence="6">Formylglycinamide ribonucleotide amidotransferase subunit III</fullName>
        <shortName evidence="6">FGAR amidotransferase III</shortName>
        <shortName evidence="6">FGAR-AT III</shortName>
    </alternativeName>
    <alternativeName>
        <fullName evidence="6">Phosphoribosylformylglycinamidine synthase subunit III</fullName>
    </alternativeName>
</protein>
<gene>
    <name evidence="6 7" type="primary">purS</name>
    <name evidence="7" type="ORF">FEZ51_06410</name>
</gene>
<dbReference type="PANTHER" id="PTHR34696">
    <property type="entry name" value="PHOSPHORIBOSYLFORMYLGLYCINAMIDINE SYNTHASE SUBUNIT PURS"/>
    <property type="match status" value="1"/>
</dbReference>
<dbReference type="RefSeq" id="WP_138474447.1">
    <property type="nucleotide sequence ID" value="NZ_VBTH01000010.1"/>
</dbReference>
<comment type="caution">
    <text evidence="7">The sequence shown here is derived from an EMBL/GenBank/DDBJ whole genome shotgun (WGS) entry which is preliminary data.</text>
</comment>
<dbReference type="AlphaFoldDB" id="A0A5R9BTS0"/>
<dbReference type="PANTHER" id="PTHR34696:SF1">
    <property type="entry name" value="PHOSPHORIBOSYLFORMYLGLYCINAMIDINE SYNTHASE SUBUNIT PURS"/>
    <property type="match status" value="1"/>
</dbReference>
<sequence>MYNVKVYVTYKKSILDPQGEAIKTALHRMEHQDVMQVTVGKYFEMQIKDNGQNIDAQVNKMCDELLANVNMETYRYEITEAAKVEE</sequence>
<dbReference type="InterPro" id="IPR003850">
    <property type="entry name" value="PurS"/>
</dbReference>
<evidence type="ECO:0000256" key="4">
    <source>
        <dbReference type="ARBA" id="ARBA00022755"/>
    </source>
</evidence>
<comment type="similarity">
    <text evidence="6">Belongs to the PurS family.</text>
</comment>
<dbReference type="GO" id="GO:0004642">
    <property type="term" value="F:phosphoribosylformylglycinamidine synthase activity"/>
    <property type="evidence" value="ECO:0007669"/>
    <property type="project" value="UniProtKB-UniRule"/>
</dbReference>
<dbReference type="GO" id="GO:0006189">
    <property type="term" value="P:'de novo' IMP biosynthetic process"/>
    <property type="evidence" value="ECO:0007669"/>
    <property type="project" value="UniProtKB-UniRule"/>
</dbReference>
<comment type="function">
    <text evidence="6">Part of the phosphoribosylformylglycinamidine synthase complex involved in the purines biosynthetic pathway. Catalyzes the ATP-dependent conversion of formylglycinamide ribonucleotide (FGAR) and glutamine to yield formylglycinamidine ribonucleotide (FGAM) and glutamate. The FGAM synthase complex is composed of three subunits. PurQ produces an ammonia molecule by converting glutamine to glutamate. PurL transfers the ammonia molecule to FGAR to form FGAM in an ATP-dependent manner. PurS interacts with PurQ and PurL and is thought to assist in the transfer of the ammonia molecule from PurQ to PurL.</text>
</comment>
<dbReference type="NCBIfam" id="NF004630">
    <property type="entry name" value="PRK05974.1"/>
    <property type="match status" value="1"/>
</dbReference>
<dbReference type="GO" id="GO:0005524">
    <property type="term" value="F:ATP binding"/>
    <property type="evidence" value="ECO:0007669"/>
    <property type="project" value="UniProtKB-UniRule"/>
</dbReference>
<dbReference type="NCBIfam" id="TIGR00302">
    <property type="entry name" value="phosphoribosylformylglycinamidine synthase subunit PurS"/>
    <property type="match status" value="1"/>
</dbReference>
<dbReference type="Proteomes" id="UP000305541">
    <property type="component" value="Unassembled WGS sequence"/>
</dbReference>
<dbReference type="EMBL" id="VBTH01000010">
    <property type="protein sequence ID" value="TLQ04054.1"/>
    <property type="molecule type" value="Genomic_DNA"/>
</dbReference>
<dbReference type="InterPro" id="IPR036604">
    <property type="entry name" value="PurS-like_sf"/>
</dbReference>
<name>A0A5R9BTS0_9LACO</name>
<evidence type="ECO:0000256" key="5">
    <source>
        <dbReference type="ARBA" id="ARBA00022840"/>
    </source>
</evidence>
<dbReference type="OrthoDB" id="9799101at2"/>
<dbReference type="EC" id="6.3.5.3" evidence="6"/>
<keyword evidence="1 6" id="KW-0963">Cytoplasm</keyword>
<dbReference type="UniPathway" id="UPA00074">
    <property type="reaction ID" value="UER00128"/>
</dbReference>
<evidence type="ECO:0000313" key="7">
    <source>
        <dbReference type="EMBL" id="TLQ04054.1"/>
    </source>
</evidence>
<evidence type="ECO:0000256" key="3">
    <source>
        <dbReference type="ARBA" id="ARBA00022741"/>
    </source>
</evidence>
<keyword evidence="4 6" id="KW-0658">Purine biosynthesis</keyword>
<evidence type="ECO:0000256" key="2">
    <source>
        <dbReference type="ARBA" id="ARBA00022598"/>
    </source>
</evidence>
<evidence type="ECO:0000256" key="1">
    <source>
        <dbReference type="ARBA" id="ARBA00022490"/>
    </source>
</evidence>
<dbReference type="Gene3D" id="3.30.1280.10">
    <property type="entry name" value="Phosphoribosylformylglycinamidine synthase subunit PurS"/>
    <property type="match status" value="1"/>
</dbReference>
<comment type="catalytic activity">
    <reaction evidence="6">
        <text>N(2)-formyl-N(1)-(5-phospho-beta-D-ribosyl)glycinamide + L-glutamine + ATP + H2O = 2-formamido-N(1)-(5-O-phospho-beta-D-ribosyl)acetamidine + L-glutamate + ADP + phosphate + H(+)</text>
        <dbReference type="Rhea" id="RHEA:17129"/>
        <dbReference type="ChEBI" id="CHEBI:15377"/>
        <dbReference type="ChEBI" id="CHEBI:15378"/>
        <dbReference type="ChEBI" id="CHEBI:29985"/>
        <dbReference type="ChEBI" id="CHEBI:30616"/>
        <dbReference type="ChEBI" id="CHEBI:43474"/>
        <dbReference type="ChEBI" id="CHEBI:58359"/>
        <dbReference type="ChEBI" id="CHEBI:147286"/>
        <dbReference type="ChEBI" id="CHEBI:147287"/>
        <dbReference type="ChEBI" id="CHEBI:456216"/>
        <dbReference type="EC" id="6.3.5.3"/>
    </reaction>
</comment>
<comment type="subunit">
    <text evidence="6">Part of the FGAM synthase complex composed of 1 PurL, 1 PurQ and 2 PurS subunits.</text>
</comment>
<comment type="subcellular location">
    <subcellularLocation>
        <location evidence="6">Cytoplasm</location>
    </subcellularLocation>
</comment>
<keyword evidence="2 6" id="KW-0436">Ligase</keyword>
<accession>A0A5R9BTS0</accession>
<comment type="pathway">
    <text evidence="6">Purine metabolism; IMP biosynthesis via de novo pathway; 5-amino-1-(5-phospho-D-ribosyl)imidazole from N(2)-formyl-N(1)-(5-phospho-D-ribosyl)glycinamide: step 1/2.</text>
</comment>
<evidence type="ECO:0000313" key="8">
    <source>
        <dbReference type="Proteomes" id="UP000305541"/>
    </source>
</evidence>
<keyword evidence="5 6" id="KW-0067">ATP-binding</keyword>